<keyword evidence="2" id="KW-1133">Transmembrane helix</keyword>
<evidence type="ECO:0000313" key="3">
    <source>
        <dbReference type="EMBL" id="POR50625.1"/>
    </source>
</evidence>
<feature type="transmembrane region" description="Helical" evidence="2">
    <location>
        <begin position="6"/>
        <end position="27"/>
    </location>
</feature>
<evidence type="ECO:0000256" key="1">
    <source>
        <dbReference type="SAM" id="MobiDB-lite"/>
    </source>
</evidence>
<sequence length="65" mass="7129">MSQTLTGFTAGIAAVLFVAVYLAVRYWSRQRYPMMKSAVSDTASGTKTQRRSLSADAQHPSMDVD</sequence>
<accession>A0A2S4M7M1</accession>
<dbReference type="AlphaFoldDB" id="A0A2S4M7M1"/>
<keyword evidence="2" id="KW-0472">Membrane</keyword>
<keyword evidence="2" id="KW-0812">Transmembrane</keyword>
<reference evidence="3 4" key="1">
    <citation type="submission" date="2018-01" db="EMBL/GenBank/DDBJ databases">
        <title>Genomic Encyclopedia of Type Strains, Phase III (KMG-III): the genomes of soil and plant-associated and newly described type strains.</title>
        <authorList>
            <person name="Whitman W."/>
        </authorList>
    </citation>
    <scope>NUCLEOTIDE SEQUENCE [LARGE SCALE GENOMIC DNA]</scope>
    <source>
        <strain evidence="3 4">JCM 18070</strain>
    </source>
</reference>
<protein>
    <submittedName>
        <fullName evidence="3">Uncharacterized protein</fullName>
    </submittedName>
</protein>
<dbReference type="RefSeq" id="WP_103705314.1">
    <property type="nucleotide sequence ID" value="NZ_PQGA01000008.1"/>
</dbReference>
<feature type="region of interest" description="Disordered" evidence="1">
    <location>
        <begin position="37"/>
        <end position="65"/>
    </location>
</feature>
<gene>
    <name evidence="3" type="ORF">B0G62_108117</name>
</gene>
<evidence type="ECO:0000256" key="2">
    <source>
        <dbReference type="SAM" id="Phobius"/>
    </source>
</evidence>
<comment type="caution">
    <text evidence="3">The sequence shown here is derived from an EMBL/GenBank/DDBJ whole genome shotgun (WGS) entry which is preliminary data.</text>
</comment>
<dbReference type="Proteomes" id="UP000237381">
    <property type="component" value="Unassembled WGS sequence"/>
</dbReference>
<keyword evidence="4" id="KW-1185">Reference proteome</keyword>
<evidence type="ECO:0000313" key="4">
    <source>
        <dbReference type="Proteomes" id="UP000237381"/>
    </source>
</evidence>
<organism evidence="3 4">
    <name type="scientific">Paraburkholderia eburnea</name>
    <dbReference type="NCBI Taxonomy" id="1189126"/>
    <lineage>
        <taxon>Bacteria</taxon>
        <taxon>Pseudomonadati</taxon>
        <taxon>Pseudomonadota</taxon>
        <taxon>Betaproteobacteria</taxon>
        <taxon>Burkholderiales</taxon>
        <taxon>Burkholderiaceae</taxon>
        <taxon>Paraburkholderia</taxon>
    </lineage>
</organism>
<name>A0A2S4M7M1_9BURK</name>
<dbReference type="EMBL" id="PQGA01000008">
    <property type="protein sequence ID" value="POR50625.1"/>
    <property type="molecule type" value="Genomic_DNA"/>
</dbReference>
<proteinExistence type="predicted"/>